<organism evidence="2 3">
    <name type="scientific">Raphidocelis subcapitata</name>
    <dbReference type="NCBI Taxonomy" id="307507"/>
    <lineage>
        <taxon>Eukaryota</taxon>
        <taxon>Viridiplantae</taxon>
        <taxon>Chlorophyta</taxon>
        <taxon>core chlorophytes</taxon>
        <taxon>Chlorophyceae</taxon>
        <taxon>CS clade</taxon>
        <taxon>Sphaeropleales</taxon>
        <taxon>Selenastraceae</taxon>
        <taxon>Raphidocelis</taxon>
    </lineage>
</organism>
<gene>
    <name evidence="2" type="ORF">Rsub_12835</name>
</gene>
<evidence type="ECO:0000313" key="3">
    <source>
        <dbReference type="Proteomes" id="UP000247498"/>
    </source>
</evidence>
<accession>A0A2V0PPP0</accession>
<evidence type="ECO:0000313" key="2">
    <source>
        <dbReference type="EMBL" id="GBG00144.1"/>
    </source>
</evidence>
<comment type="caution">
    <text evidence="2">The sequence shown here is derived from an EMBL/GenBank/DDBJ whole genome shotgun (WGS) entry which is preliminary data.</text>
</comment>
<feature type="region of interest" description="Disordered" evidence="1">
    <location>
        <begin position="67"/>
        <end position="99"/>
    </location>
</feature>
<dbReference type="OrthoDB" id="2099474at2759"/>
<dbReference type="InParanoid" id="A0A2V0PPP0"/>
<dbReference type="AlphaFoldDB" id="A0A2V0PPP0"/>
<dbReference type="SUPFAM" id="SSF53335">
    <property type="entry name" value="S-adenosyl-L-methionine-dependent methyltransferases"/>
    <property type="match status" value="1"/>
</dbReference>
<dbReference type="InterPro" id="IPR029063">
    <property type="entry name" value="SAM-dependent_MTases_sf"/>
</dbReference>
<dbReference type="CDD" id="cd02440">
    <property type="entry name" value="AdoMet_MTases"/>
    <property type="match status" value="1"/>
</dbReference>
<dbReference type="PANTHER" id="PTHR47739:SF1">
    <property type="entry name" value="TRNA1(VAL) (ADENINE(37)-N6)-METHYLTRANSFERASE"/>
    <property type="match status" value="1"/>
</dbReference>
<sequence length="366" mass="37758">MASKLAQTRRPQAHCTEAPGQRRPRIVVAAAQPERLAGSAPWGAERRCAAVAAAAAAAGGVAGVRLSPEEKARHSRPPGWTAPGPPPAGPRGDPDLAPRPGESLSYLCGDWRIFQLEAGHRWSMDDHVTAVVALQEAAAAPRPVRHALDLGCGCGSVLMMVGWGLPEARCVGVEAQAISIGLARRSVRYNAGDSGRIAVLRGDLRDPLPPGVAPPGGFDLVTGTPPYVPLDCGGASARPQKAPCNLETRGGVEGYVAAAARALAPGGACVLVMGVQGQRRPDRVREAAAAHGMAVSRCVDVVPRAGKPVLMQVWVLRWGADAAAAGPERREEFVVRLADGALAPDMHAARAAIGMPPARSGAPPGL</sequence>
<dbReference type="InterPro" id="IPR050210">
    <property type="entry name" value="tRNA_Adenine-N(6)_MTase"/>
</dbReference>
<evidence type="ECO:0000256" key="1">
    <source>
        <dbReference type="SAM" id="MobiDB-lite"/>
    </source>
</evidence>
<feature type="region of interest" description="Disordered" evidence="1">
    <location>
        <begin position="1"/>
        <end position="25"/>
    </location>
</feature>
<dbReference type="Proteomes" id="UP000247498">
    <property type="component" value="Unassembled WGS sequence"/>
</dbReference>
<dbReference type="Gene3D" id="3.40.50.150">
    <property type="entry name" value="Vaccinia Virus protein VP39"/>
    <property type="match status" value="1"/>
</dbReference>
<dbReference type="GO" id="GO:0008168">
    <property type="term" value="F:methyltransferase activity"/>
    <property type="evidence" value="ECO:0007669"/>
    <property type="project" value="InterPro"/>
</dbReference>
<reference evidence="2 3" key="1">
    <citation type="journal article" date="2018" name="Sci. Rep.">
        <title>Raphidocelis subcapitata (=Pseudokirchneriella subcapitata) provides an insight into genome evolution and environmental adaptations in the Sphaeropleales.</title>
        <authorList>
            <person name="Suzuki S."/>
            <person name="Yamaguchi H."/>
            <person name="Nakajima N."/>
            <person name="Kawachi M."/>
        </authorList>
    </citation>
    <scope>NUCLEOTIDE SEQUENCE [LARGE SCALE GENOMIC DNA]</scope>
    <source>
        <strain evidence="2 3">NIES-35</strain>
    </source>
</reference>
<feature type="compositionally biased region" description="Polar residues" evidence="1">
    <location>
        <begin position="1"/>
        <end position="10"/>
    </location>
</feature>
<keyword evidence="3" id="KW-1185">Reference proteome</keyword>
<proteinExistence type="predicted"/>
<dbReference type="PANTHER" id="PTHR47739">
    <property type="entry name" value="TRNA1(VAL) (ADENINE(37)-N6)-METHYLTRANSFERASE"/>
    <property type="match status" value="1"/>
</dbReference>
<dbReference type="EMBL" id="BDRX01000195">
    <property type="protein sequence ID" value="GBG00144.1"/>
    <property type="molecule type" value="Genomic_DNA"/>
</dbReference>
<name>A0A2V0PPP0_9CHLO</name>
<protein>
    <submittedName>
        <fullName evidence="2">Uncharacterized protein</fullName>
    </submittedName>
</protein>